<accession>A0A1X7JKA3</accession>
<dbReference type="Pfam" id="PF20903">
    <property type="entry name" value="SPL"/>
    <property type="match status" value="1"/>
</dbReference>
<organism evidence="1 2">
    <name type="scientific">Paenibacillus aquistagni</name>
    <dbReference type="NCBI Taxonomy" id="1852522"/>
    <lineage>
        <taxon>Bacteria</taxon>
        <taxon>Bacillati</taxon>
        <taxon>Bacillota</taxon>
        <taxon>Bacilli</taxon>
        <taxon>Bacillales</taxon>
        <taxon>Paenibacillaceae</taxon>
        <taxon>Paenibacillus</taxon>
    </lineage>
</organism>
<dbReference type="Gene3D" id="3.80.30.30">
    <property type="match status" value="1"/>
</dbReference>
<dbReference type="GO" id="GO:0003913">
    <property type="term" value="F:DNA photolyase activity"/>
    <property type="evidence" value="ECO:0007669"/>
    <property type="project" value="InterPro"/>
</dbReference>
<dbReference type="SFLD" id="SFLDG01079">
    <property type="entry name" value="spore_photoproduct_lyase_like"/>
    <property type="match status" value="1"/>
</dbReference>
<sequence>MPITASEPTIIRARKSTSDDQKMKKSKKSKTTGFFIPDLVYFEPDALQYPKGKKILDWVQKQGIDYQMTTSHNRIMNFPGDTETEKYRLAKRTLVVGIRKTLKFDQSKPSAEYAIPIGTGCIGHCHYCYLQTTLGAKPYIRVYVNVDEVWDHAKQYIEERKPERTRFEASCTSDPLSIEHITGNLSFLIEKMAEEEHGRLRFVTKFHHVEPLLSLHHNKHTEVRFSINADYVIRNFEPATSRFEERIKAAGKIARAGYPLGFLVAPIYRYEGWKEGYEELFARLAKELPEDIRWDLSFELIQHRFTKTAKSVILKRYPNTKLVMNEEERKYKWGRYGQGKYVYPDEQAGELKDYISARIYHYFPTARILYFT</sequence>
<dbReference type="PANTHER" id="PTHR37822">
    <property type="entry name" value="SPORE PHOTOPRODUCT LYASE-RELATED"/>
    <property type="match status" value="1"/>
</dbReference>
<dbReference type="GO" id="GO:1904047">
    <property type="term" value="F:S-adenosyl-L-methionine binding"/>
    <property type="evidence" value="ECO:0007669"/>
    <property type="project" value="InterPro"/>
</dbReference>
<dbReference type="NCBIfam" id="TIGR04070">
    <property type="entry name" value="photo_TT_lyase"/>
    <property type="match status" value="1"/>
</dbReference>
<keyword evidence="2" id="KW-1185">Reference proteome</keyword>
<dbReference type="AlphaFoldDB" id="A0A1X7JKA3"/>
<dbReference type="InterPro" id="IPR007197">
    <property type="entry name" value="rSAM"/>
</dbReference>
<dbReference type="Gene3D" id="3.40.50.12110">
    <property type="match status" value="1"/>
</dbReference>
<protein>
    <submittedName>
        <fullName evidence="1">Spore photoproduct lyase</fullName>
    </submittedName>
</protein>
<reference evidence="1 2" key="1">
    <citation type="submission" date="2017-04" db="EMBL/GenBank/DDBJ databases">
        <authorList>
            <person name="Afonso C.L."/>
            <person name="Miller P.J."/>
            <person name="Scott M.A."/>
            <person name="Spackman E."/>
            <person name="Goraichik I."/>
            <person name="Dimitrov K.M."/>
            <person name="Suarez D.L."/>
            <person name="Swayne D.E."/>
        </authorList>
    </citation>
    <scope>NUCLEOTIDE SEQUENCE [LARGE SCALE GENOMIC DNA]</scope>
    <source>
        <strain evidence="1 2">11</strain>
    </source>
</reference>
<dbReference type="Proteomes" id="UP000193834">
    <property type="component" value="Unassembled WGS sequence"/>
</dbReference>
<dbReference type="InterPro" id="IPR049539">
    <property type="entry name" value="SPL"/>
</dbReference>
<evidence type="ECO:0000313" key="1">
    <source>
        <dbReference type="EMBL" id="SMG28216.1"/>
    </source>
</evidence>
<dbReference type="InterPro" id="IPR034560">
    <property type="entry name" value="SPL_Bacilli"/>
</dbReference>
<dbReference type="STRING" id="1852522.SAMN06295960_1675"/>
<gene>
    <name evidence="1" type="ORF">SAMN06295960_1675</name>
</gene>
<dbReference type="SFLD" id="SFLDF00292">
    <property type="entry name" value="spore_photoproduct_lyase_1"/>
    <property type="match status" value="1"/>
</dbReference>
<keyword evidence="1" id="KW-0456">Lyase</keyword>
<dbReference type="PANTHER" id="PTHR37822:SF2">
    <property type="entry name" value="SPORE PHOTOPRODUCT LYASE"/>
    <property type="match status" value="1"/>
</dbReference>
<dbReference type="SFLD" id="SFLDS00029">
    <property type="entry name" value="Radical_SAM"/>
    <property type="match status" value="1"/>
</dbReference>
<dbReference type="CDD" id="cd01335">
    <property type="entry name" value="Radical_SAM"/>
    <property type="match status" value="1"/>
</dbReference>
<evidence type="ECO:0000313" key="2">
    <source>
        <dbReference type="Proteomes" id="UP000193834"/>
    </source>
</evidence>
<proteinExistence type="predicted"/>
<dbReference type="EMBL" id="FXAZ01000001">
    <property type="protein sequence ID" value="SMG28216.1"/>
    <property type="molecule type" value="Genomic_DNA"/>
</dbReference>
<name>A0A1X7JKA3_9BACL</name>
<dbReference type="GO" id="GO:0051539">
    <property type="term" value="F:4 iron, 4 sulfur cluster binding"/>
    <property type="evidence" value="ECO:0007669"/>
    <property type="project" value="InterPro"/>
</dbReference>
<dbReference type="InterPro" id="IPR023897">
    <property type="entry name" value="SPL_firmicutes"/>
</dbReference>
<dbReference type="GO" id="GO:0042601">
    <property type="term" value="C:endospore-forming forespore"/>
    <property type="evidence" value="ECO:0007669"/>
    <property type="project" value="InterPro"/>
</dbReference>